<dbReference type="PANTHER" id="PTHR42718">
    <property type="entry name" value="MAJOR FACILITATOR SUPERFAMILY MULTIDRUG TRANSPORTER MFSC"/>
    <property type="match status" value="1"/>
</dbReference>
<accession>A0ABW7YHZ9</accession>
<evidence type="ECO:0000256" key="3">
    <source>
        <dbReference type="ARBA" id="ARBA00022989"/>
    </source>
</evidence>
<comment type="subcellular location">
    <subcellularLocation>
        <location evidence="1">Membrane</location>
        <topology evidence="1">Multi-pass membrane protein</topology>
    </subcellularLocation>
</comment>
<gene>
    <name evidence="8" type="ORF">ACIA8P_47175</name>
</gene>
<dbReference type="EMBL" id="JBITDC010000038">
    <property type="protein sequence ID" value="MFI5682040.1"/>
    <property type="molecule type" value="Genomic_DNA"/>
</dbReference>
<evidence type="ECO:0000256" key="5">
    <source>
        <dbReference type="ARBA" id="ARBA00023251"/>
    </source>
</evidence>
<evidence type="ECO:0000313" key="9">
    <source>
        <dbReference type="Proteomes" id="UP001612415"/>
    </source>
</evidence>
<keyword evidence="3 7" id="KW-1133">Transmembrane helix</keyword>
<feature type="compositionally biased region" description="Low complexity" evidence="6">
    <location>
        <begin position="170"/>
        <end position="180"/>
    </location>
</feature>
<dbReference type="SUPFAM" id="SSF103473">
    <property type="entry name" value="MFS general substrate transporter"/>
    <property type="match status" value="1"/>
</dbReference>
<keyword evidence="9" id="KW-1185">Reference proteome</keyword>
<evidence type="ECO:0000256" key="7">
    <source>
        <dbReference type="SAM" id="Phobius"/>
    </source>
</evidence>
<dbReference type="PANTHER" id="PTHR42718:SF49">
    <property type="entry name" value="EXPORT PROTEIN"/>
    <property type="match status" value="1"/>
</dbReference>
<name>A0ABW7YHZ9_STRCE</name>
<keyword evidence="2 7" id="KW-0812">Transmembrane</keyword>
<sequence>MVGAALLLMGGVTESTGWEHFIPGLVLGGIGAGLVNPPLASTAVGVVDFSRSGTASGVNGTFRQLGVSAGVAVLGSTFAVIIGDRFRGGLGGVPELAGRSDQLAALTRGGEIDQAVRLAPSSTRTRWSTSPRQDSWTGLLSLLTVSASLALVGGVLSLLLIRPADFQAAQAPKAPAADTPGQSPGAAES</sequence>
<evidence type="ECO:0000256" key="2">
    <source>
        <dbReference type="ARBA" id="ARBA00022692"/>
    </source>
</evidence>
<feature type="transmembrane region" description="Helical" evidence="7">
    <location>
        <begin position="25"/>
        <end position="49"/>
    </location>
</feature>
<keyword evidence="4 7" id="KW-0472">Membrane</keyword>
<evidence type="ECO:0000256" key="4">
    <source>
        <dbReference type="ARBA" id="ARBA00023136"/>
    </source>
</evidence>
<dbReference type="InterPro" id="IPR036259">
    <property type="entry name" value="MFS_trans_sf"/>
</dbReference>
<keyword evidence="5" id="KW-0046">Antibiotic resistance</keyword>
<proteinExistence type="predicted"/>
<evidence type="ECO:0000256" key="1">
    <source>
        <dbReference type="ARBA" id="ARBA00004141"/>
    </source>
</evidence>
<comment type="caution">
    <text evidence="8">The sequence shown here is derived from an EMBL/GenBank/DDBJ whole genome shotgun (WGS) entry which is preliminary data.</text>
</comment>
<feature type="region of interest" description="Disordered" evidence="6">
    <location>
        <begin position="170"/>
        <end position="189"/>
    </location>
</feature>
<evidence type="ECO:0008006" key="10">
    <source>
        <dbReference type="Google" id="ProtNLM"/>
    </source>
</evidence>
<dbReference type="RefSeq" id="WP_398663206.1">
    <property type="nucleotide sequence ID" value="NZ_JBITDC010000038.1"/>
</dbReference>
<evidence type="ECO:0000256" key="6">
    <source>
        <dbReference type="SAM" id="MobiDB-lite"/>
    </source>
</evidence>
<protein>
    <recommendedName>
        <fullName evidence="10">Major facilitator superfamily (MFS) profile domain-containing protein</fullName>
    </recommendedName>
</protein>
<evidence type="ECO:0000313" key="8">
    <source>
        <dbReference type="EMBL" id="MFI5682040.1"/>
    </source>
</evidence>
<feature type="transmembrane region" description="Helical" evidence="7">
    <location>
        <begin position="136"/>
        <end position="161"/>
    </location>
</feature>
<feature type="transmembrane region" description="Helical" evidence="7">
    <location>
        <begin position="61"/>
        <end position="82"/>
    </location>
</feature>
<reference evidence="8 9" key="1">
    <citation type="submission" date="2024-10" db="EMBL/GenBank/DDBJ databases">
        <title>The Natural Products Discovery Center: Release of the First 8490 Sequenced Strains for Exploring Actinobacteria Biosynthetic Diversity.</title>
        <authorList>
            <person name="Kalkreuter E."/>
            <person name="Kautsar S.A."/>
            <person name="Yang D."/>
            <person name="Bader C.D."/>
            <person name="Teijaro C.N."/>
            <person name="Fluegel L."/>
            <person name="Davis C.M."/>
            <person name="Simpson J.R."/>
            <person name="Lauterbach L."/>
            <person name="Steele A.D."/>
            <person name="Gui C."/>
            <person name="Meng S."/>
            <person name="Li G."/>
            <person name="Viehrig K."/>
            <person name="Ye F."/>
            <person name="Su P."/>
            <person name="Kiefer A.F."/>
            <person name="Nichols A."/>
            <person name="Cepeda A.J."/>
            <person name="Yan W."/>
            <person name="Fan B."/>
            <person name="Jiang Y."/>
            <person name="Adhikari A."/>
            <person name="Zheng C.-J."/>
            <person name="Schuster L."/>
            <person name="Cowan T.M."/>
            <person name="Smanski M.J."/>
            <person name="Chevrette M.G."/>
            <person name="De Carvalho L.P.S."/>
            <person name="Shen B."/>
        </authorList>
    </citation>
    <scope>NUCLEOTIDE SEQUENCE [LARGE SCALE GENOMIC DNA]</scope>
    <source>
        <strain evidence="8 9">NPDC051599</strain>
    </source>
</reference>
<dbReference type="Proteomes" id="UP001612415">
    <property type="component" value="Unassembled WGS sequence"/>
</dbReference>
<organism evidence="8 9">
    <name type="scientific">Streptomyces cellulosae</name>
    <dbReference type="NCBI Taxonomy" id="1968"/>
    <lineage>
        <taxon>Bacteria</taxon>
        <taxon>Bacillati</taxon>
        <taxon>Actinomycetota</taxon>
        <taxon>Actinomycetes</taxon>
        <taxon>Kitasatosporales</taxon>
        <taxon>Streptomycetaceae</taxon>
        <taxon>Streptomyces</taxon>
    </lineage>
</organism>
<dbReference type="Gene3D" id="1.20.1250.20">
    <property type="entry name" value="MFS general substrate transporter like domains"/>
    <property type="match status" value="1"/>
</dbReference>